<evidence type="ECO:0000256" key="4">
    <source>
        <dbReference type="ARBA" id="ARBA00023163"/>
    </source>
</evidence>
<dbReference type="PROSITE" id="PS50931">
    <property type="entry name" value="HTH_LYSR"/>
    <property type="match status" value="1"/>
</dbReference>
<dbReference type="SUPFAM" id="SSF53850">
    <property type="entry name" value="Periplasmic binding protein-like II"/>
    <property type="match status" value="1"/>
</dbReference>
<dbReference type="InterPro" id="IPR058163">
    <property type="entry name" value="LysR-type_TF_proteobact-type"/>
</dbReference>
<sequence>MELSSQMILFARVAEQGSFSAAARDLSLTPSAVSKQISALEDSLGIRLLTRTQQGICLTEEGRVFYDRCHSVAAMVAETRDLFESMSDHPRGVLRVHCTVAFGKAQILPILPAYLETVPEVTVDLELTDRQVDIVSEEVDVSIRFSEQIDNSTLIARKLAPNRRVICAAPSYIERRGLPERPSDLAGHNCLRLSTVEKWNDWRFVEGGDPISVQVTGNFEANSADAVYHAALAGMGIARLSTYLVGDDIAEGRLLRLLPDYVQTGSSIYAIYPERRNLAPKLRSFLDYLTGHFGKVPPWERRAGL</sequence>
<dbReference type="PANTHER" id="PTHR30537">
    <property type="entry name" value="HTH-TYPE TRANSCRIPTIONAL REGULATOR"/>
    <property type="match status" value="1"/>
</dbReference>
<dbReference type="InterPro" id="IPR036390">
    <property type="entry name" value="WH_DNA-bd_sf"/>
</dbReference>
<dbReference type="RefSeq" id="WP_171321928.1">
    <property type="nucleotide sequence ID" value="NZ_JABFBC010000001.1"/>
</dbReference>
<dbReference type="GO" id="GO:0003677">
    <property type="term" value="F:DNA binding"/>
    <property type="evidence" value="ECO:0007669"/>
    <property type="project" value="UniProtKB-KW"/>
</dbReference>
<reference evidence="6 7" key="1">
    <citation type="submission" date="2020-05" db="EMBL/GenBank/DDBJ databases">
        <title>Gimesia benthica sp. nov., a novel planctomycete isolated from a deep-sea water sample of the Northwest Indian Ocean.</title>
        <authorList>
            <person name="Wang J."/>
            <person name="Ruan C."/>
            <person name="Song L."/>
            <person name="Zhu Y."/>
            <person name="Li A."/>
            <person name="Zheng X."/>
            <person name="Wang L."/>
            <person name="Lu Z."/>
            <person name="Huang Y."/>
            <person name="Du W."/>
            <person name="Zhou Y."/>
            <person name="Huang L."/>
            <person name="Dai X."/>
        </authorList>
    </citation>
    <scope>NUCLEOTIDE SEQUENCE [LARGE SCALE GENOMIC DNA]</scope>
    <source>
        <strain evidence="6 7">YYQ-30</strain>
    </source>
</reference>
<dbReference type="Gene3D" id="1.10.10.10">
    <property type="entry name" value="Winged helix-like DNA-binding domain superfamily/Winged helix DNA-binding domain"/>
    <property type="match status" value="1"/>
</dbReference>
<evidence type="ECO:0000256" key="1">
    <source>
        <dbReference type="ARBA" id="ARBA00009437"/>
    </source>
</evidence>
<evidence type="ECO:0000313" key="6">
    <source>
        <dbReference type="EMBL" id="NNU79179.1"/>
    </source>
</evidence>
<protein>
    <submittedName>
        <fullName evidence="6">LysR family transcriptional regulator</fullName>
    </submittedName>
</protein>
<keyword evidence="3" id="KW-0238">DNA-binding</keyword>
<dbReference type="Pfam" id="PF00126">
    <property type="entry name" value="HTH_1"/>
    <property type="match status" value="1"/>
</dbReference>
<organism evidence="6 7">
    <name type="scientific">Halovulum dunhuangense</name>
    <dbReference type="NCBI Taxonomy" id="1505036"/>
    <lineage>
        <taxon>Bacteria</taxon>
        <taxon>Pseudomonadati</taxon>
        <taxon>Pseudomonadota</taxon>
        <taxon>Alphaproteobacteria</taxon>
        <taxon>Rhodobacterales</taxon>
        <taxon>Paracoccaceae</taxon>
        <taxon>Halovulum</taxon>
    </lineage>
</organism>
<proteinExistence type="inferred from homology"/>
<accession>A0A849KQN8</accession>
<dbReference type="Gene3D" id="3.40.190.290">
    <property type="match status" value="1"/>
</dbReference>
<dbReference type="PANTHER" id="PTHR30537:SF5">
    <property type="entry name" value="HTH-TYPE TRANSCRIPTIONAL ACTIVATOR TTDR-RELATED"/>
    <property type="match status" value="1"/>
</dbReference>
<keyword evidence="4" id="KW-0804">Transcription</keyword>
<dbReference type="GO" id="GO:0003700">
    <property type="term" value="F:DNA-binding transcription factor activity"/>
    <property type="evidence" value="ECO:0007669"/>
    <property type="project" value="InterPro"/>
</dbReference>
<feature type="domain" description="HTH lysR-type" evidence="5">
    <location>
        <begin position="1"/>
        <end position="59"/>
    </location>
</feature>
<evidence type="ECO:0000259" key="5">
    <source>
        <dbReference type="PROSITE" id="PS50931"/>
    </source>
</evidence>
<comment type="similarity">
    <text evidence="1">Belongs to the LysR transcriptional regulatory family.</text>
</comment>
<dbReference type="FunFam" id="1.10.10.10:FF:000001">
    <property type="entry name" value="LysR family transcriptional regulator"/>
    <property type="match status" value="1"/>
</dbReference>
<dbReference type="Proteomes" id="UP000572377">
    <property type="component" value="Unassembled WGS sequence"/>
</dbReference>
<gene>
    <name evidence="6" type="ORF">HMH01_01895</name>
</gene>
<keyword evidence="2" id="KW-0805">Transcription regulation</keyword>
<dbReference type="PRINTS" id="PR00039">
    <property type="entry name" value="HTHLYSR"/>
</dbReference>
<evidence type="ECO:0000256" key="2">
    <source>
        <dbReference type="ARBA" id="ARBA00023015"/>
    </source>
</evidence>
<name>A0A849KQN8_9RHOB</name>
<keyword evidence="7" id="KW-1185">Reference proteome</keyword>
<dbReference type="EMBL" id="JABFBC010000001">
    <property type="protein sequence ID" value="NNU79179.1"/>
    <property type="molecule type" value="Genomic_DNA"/>
</dbReference>
<evidence type="ECO:0000313" key="7">
    <source>
        <dbReference type="Proteomes" id="UP000572377"/>
    </source>
</evidence>
<dbReference type="FunFam" id="3.40.190.290:FF:000001">
    <property type="entry name" value="Transcriptional regulator, LysR family"/>
    <property type="match status" value="1"/>
</dbReference>
<evidence type="ECO:0000256" key="3">
    <source>
        <dbReference type="ARBA" id="ARBA00023125"/>
    </source>
</evidence>
<comment type="caution">
    <text evidence="6">The sequence shown here is derived from an EMBL/GenBank/DDBJ whole genome shotgun (WGS) entry which is preliminary data.</text>
</comment>
<dbReference type="AlphaFoldDB" id="A0A849KQN8"/>
<dbReference type="InterPro" id="IPR000847">
    <property type="entry name" value="LysR_HTH_N"/>
</dbReference>
<dbReference type="InterPro" id="IPR005119">
    <property type="entry name" value="LysR_subst-bd"/>
</dbReference>
<dbReference type="InterPro" id="IPR036388">
    <property type="entry name" value="WH-like_DNA-bd_sf"/>
</dbReference>
<dbReference type="CDD" id="cd08422">
    <property type="entry name" value="PBP2_CrgA_like"/>
    <property type="match status" value="1"/>
</dbReference>
<dbReference type="SUPFAM" id="SSF46785">
    <property type="entry name" value="Winged helix' DNA-binding domain"/>
    <property type="match status" value="1"/>
</dbReference>
<dbReference type="Pfam" id="PF03466">
    <property type="entry name" value="LysR_substrate"/>
    <property type="match status" value="1"/>
</dbReference>